<dbReference type="InterPro" id="IPR001882">
    <property type="entry name" value="Biotin_BS"/>
</dbReference>
<dbReference type="PROSITE" id="PS50975">
    <property type="entry name" value="ATP_GRASP"/>
    <property type="match status" value="1"/>
</dbReference>
<evidence type="ECO:0000256" key="4">
    <source>
        <dbReference type="ARBA" id="ARBA00022801"/>
    </source>
</evidence>
<keyword evidence="5 7" id="KW-0067">ATP-binding</keyword>
<dbReference type="PROSITE" id="PS50968">
    <property type="entry name" value="BIOTINYL_LIPOYL"/>
    <property type="match status" value="1"/>
</dbReference>
<dbReference type="Gene3D" id="3.30.1360.40">
    <property type="match status" value="1"/>
</dbReference>
<evidence type="ECO:0000256" key="2">
    <source>
        <dbReference type="ARBA" id="ARBA00022598"/>
    </source>
</evidence>
<sequence>MAQYPPLESIRRVLIANRGEIAVRCIHACRAVGVRSYAIYTESDNASLHVRLADESLRLAGDGTAGYLDIDDIIQLCERHSIDAVIPGYGFLSENVEFAKQVIDAGMIFIGPSSESITEMGLKHRAREVAQEAKVPVVPGTDLLASEAEALAAAENLTYPVILKATGGGGGMGLKICHSPEDINAAFSMVKNRGAQLFKNEGVLLEKYYTRSRHVEVQIFGNGRDVIHFGERECSIQRRHQKVIEECPSPFVEAHPGLRETLTKCAMNFASALNYKSAGTVEFLVDDNTAQFFFLEMNTRLQVEHGITELCYGVDIVVLMLRQADLERAGKGGIPSSELLSLQKPAPNGVAIEARIYAEDPFKNFAPSPGVFQEVSWPTDEGVRIDTWIQSGQHVSLHYDPLIAKAMIHSSSRDDAIRKMIDLCSRQIILRGPTMNLDFVSAILSSEAFKQGDTLTNFLDTRFEYQPCGILVLSGGSHSLIQDFPARASLGHGIPKSGPMDSLTSRIANLLVGNPEGTEVVEITLLGPELLFVSAAVVSVCGAECLVTVDGKERPMWSSLVIEEGQKLKIGSVIGSGCRVYLAVRGGFPNIPVVFGSKSTTPSLKFGGCQGRALQQGDFLQVEEASSPWARETQEYILPESLRPNMDVRDVYVLQGPHDSDDIMTAEDRHMLYNTNWKVGHNSSRTGVRLLGPSPKWARESGGDAGSHPSNYLDYGYPSPGGLNWGGNSSIILTADSPNFGGLVCSTTVISTELWKLGQLKPGESFRMTPVNLESAVSQFHRIEAYLSTISQSISSLATKSTMFDLSLPRAEVGDNISILKTAKRSLIGAFDPKVTYRQGGDRFLLIEFGDQSTSVVTIVRIKLLMEKLRALPDLDLLLTPHVGSLTIEYDPLKISQAELLSRTHDIESNLEMSLDFTVPCRELHVPLVMDHPDIQQCIERYMTMVRDKAAYLPDNLEYIRKYNGLKSRRQVFDIILETQYIIAAVGFLCGTPVFFPLNPKVLMGQKYNPTRTSTPGGTIGIGGSILSGYSLEQPGGYMLAARTLEMWDTFGTKPGFTAEKPWIFEPFDKVKFYEVGIEQYDSLARDFFAGKYQWQISESTFNLRQVYDLFEKSKTDPDVMEFKERQKEGMAEQDKLEGALYDEWQTEKLAGDSLMDENFNEPGNNNTVAISSPMAANVFQVHVKAGDKLVEGQVVAILEAMKMEVKVFAPKEVDGLCVSAVLKKVGNIVNAGERLMLLTLV</sequence>
<organism evidence="11 12">
    <name type="scientific">Bionectria ochroleuca</name>
    <name type="common">Gliocladium roseum</name>
    <dbReference type="NCBI Taxonomy" id="29856"/>
    <lineage>
        <taxon>Eukaryota</taxon>
        <taxon>Fungi</taxon>
        <taxon>Dikarya</taxon>
        <taxon>Ascomycota</taxon>
        <taxon>Pezizomycotina</taxon>
        <taxon>Sordariomycetes</taxon>
        <taxon>Hypocreomycetidae</taxon>
        <taxon>Hypocreales</taxon>
        <taxon>Bionectriaceae</taxon>
        <taxon>Clonostachys</taxon>
    </lineage>
</organism>
<dbReference type="PROSITE" id="PS00867">
    <property type="entry name" value="CPSASE_2"/>
    <property type="match status" value="1"/>
</dbReference>
<dbReference type="SMART" id="SM00878">
    <property type="entry name" value="Biotin_carb_C"/>
    <property type="match status" value="1"/>
</dbReference>
<evidence type="ECO:0000256" key="6">
    <source>
        <dbReference type="ARBA" id="ARBA00023267"/>
    </source>
</evidence>
<dbReference type="PROSITE" id="PS00188">
    <property type="entry name" value="BIOTIN"/>
    <property type="match status" value="1"/>
</dbReference>
<dbReference type="CDD" id="cd06850">
    <property type="entry name" value="biotinyl_domain"/>
    <property type="match status" value="1"/>
</dbReference>
<evidence type="ECO:0000256" key="3">
    <source>
        <dbReference type="ARBA" id="ARBA00022741"/>
    </source>
</evidence>
<dbReference type="SUPFAM" id="SSF51246">
    <property type="entry name" value="Rudiment single hybrid motif"/>
    <property type="match status" value="1"/>
</dbReference>
<dbReference type="SUPFAM" id="SSF50891">
    <property type="entry name" value="Cyclophilin-like"/>
    <property type="match status" value="2"/>
</dbReference>
<dbReference type="InterPro" id="IPR005482">
    <property type="entry name" value="Biotin_COase_C"/>
</dbReference>
<dbReference type="SUPFAM" id="SSF56059">
    <property type="entry name" value="Glutathione synthetase ATP-binding domain-like"/>
    <property type="match status" value="1"/>
</dbReference>
<dbReference type="PANTHER" id="PTHR18866:SF128">
    <property type="entry name" value="UREA AMIDOLYASE"/>
    <property type="match status" value="1"/>
</dbReference>
<dbReference type="Gene3D" id="3.30.470.20">
    <property type="entry name" value="ATP-grasp fold, B domain"/>
    <property type="match status" value="1"/>
</dbReference>
<feature type="domain" description="ATP-grasp" evidence="9">
    <location>
        <begin position="127"/>
        <end position="325"/>
    </location>
</feature>
<evidence type="ECO:0000259" key="8">
    <source>
        <dbReference type="PROSITE" id="PS50968"/>
    </source>
</evidence>
<gene>
    <name evidence="11" type="ORF">CLO192961_LOCUS252360</name>
</gene>
<accession>A0ABY6UDZ9</accession>
<dbReference type="InterPro" id="IPR011764">
    <property type="entry name" value="Biotin_carboxylation_dom"/>
</dbReference>
<keyword evidence="6" id="KW-0092">Biotin</keyword>
<dbReference type="InterPro" id="IPR050856">
    <property type="entry name" value="Biotin_carboxylase_complex"/>
</dbReference>
<dbReference type="Gene3D" id="2.40.100.10">
    <property type="entry name" value="Cyclophilin-like"/>
    <property type="match status" value="2"/>
</dbReference>
<protein>
    <recommendedName>
        <fullName evidence="13">Urea carboxylase</fullName>
    </recommendedName>
</protein>
<dbReference type="Pfam" id="PF02682">
    <property type="entry name" value="CT_C_D"/>
    <property type="match status" value="1"/>
</dbReference>
<dbReference type="Pfam" id="PF02786">
    <property type="entry name" value="CPSase_L_D2"/>
    <property type="match status" value="1"/>
</dbReference>
<proteinExistence type="predicted"/>
<dbReference type="Pfam" id="PF00289">
    <property type="entry name" value="Biotin_carb_N"/>
    <property type="match status" value="1"/>
</dbReference>
<dbReference type="Gene3D" id="2.40.50.100">
    <property type="match status" value="1"/>
</dbReference>
<dbReference type="SMART" id="SM00797">
    <property type="entry name" value="AHS2"/>
    <property type="match status" value="1"/>
</dbReference>
<keyword evidence="2" id="KW-0436">Ligase</keyword>
<dbReference type="PROSITE" id="PS00866">
    <property type="entry name" value="CPSASE_1"/>
    <property type="match status" value="1"/>
</dbReference>
<dbReference type="InterPro" id="IPR016185">
    <property type="entry name" value="PreATP-grasp_dom_sf"/>
</dbReference>
<dbReference type="Pfam" id="PF02785">
    <property type="entry name" value="Biotin_carb_C"/>
    <property type="match status" value="1"/>
</dbReference>
<dbReference type="SUPFAM" id="SSF52440">
    <property type="entry name" value="PreATP-grasp domain"/>
    <property type="match status" value="1"/>
</dbReference>
<dbReference type="EMBL" id="CABFNS010000798">
    <property type="protein sequence ID" value="VUC29306.1"/>
    <property type="molecule type" value="Genomic_DNA"/>
</dbReference>
<evidence type="ECO:0000313" key="11">
    <source>
        <dbReference type="EMBL" id="VUC29306.1"/>
    </source>
</evidence>
<reference evidence="11 12" key="1">
    <citation type="submission" date="2019-06" db="EMBL/GenBank/DDBJ databases">
        <authorList>
            <person name="Broberg M."/>
        </authorList>
    </citation>
    <scope>NUCLEOTIDE SEQUENCE [LARGE SCALE GENOMIC DNA]</scope>
</reference>
<comment type="cofactor">
    <cofactor evidence="1">
        <name>biotin</name>
        <dbReference type="ChEBI" id="CHEBI:57586"/>
    </cofactor>
</comment>
<keyword evidence="12" id="KW-1185">Reference proteome</keyword>
<dbReference type="Pfam" id="PF02626">
    <property type="entry name" value="CT_A_B"/>
    <property type="match status" value="1"/>
</dbReference>
<dbReference type="InterPro" id="IPR005479">
    <property type="entry name" value="CPAse_ATP-bd"/>
</dbReference>
<dbReference type="Proteomes" id="UP000766486">
    <property type="component" value="Unassembled WGS sequence"/>
</dbReference>
<dbReference type="InterPro" id="IPR003778">
    <property type="entry name" value="CT_A_B"/>
</dbReference>
<name>A0ABY6UDZ9_BIOOC</name>
<dbReference type="InterPro" id="IPR011053">
    <property type="entry name" value="Single_hybrid_motif"/>
</dbReference>
<evidence type="ECO:0008006" key="13">
    <source>
        <dbReference type="Google" id="ProtNLM"/>
    </source>
</evidence>
<dbReference type="Pfam" id="PF00364">
    <property type="entry name" value="Biotin_lipoyl"/>
    <property type="match status" value="1"/>
</dbReference>
<comment type="caution">
    <text evidence="11">The sequence shown here is derived from an EMBL/GenBank/DDBJ whole genome shotgun (WGS) entry which is preliminary data.</text>
</comment>
<dbReference type="InterPro" id="IPR005481">
    <property type="entry name" value="BC-like_N"/>
</dbReference>
<evidence type="ECO:0000256" key="5">
    <source>
        <dbReference type="ARBA" id="ARBA00022840"/>
    </source>
</evidence>
<keyword evidence="3 7" id="KW-0547">Nucleotide-binding</keyword>
<dbReference type="InterPro" id="IPR029000">
    <property type="entry name" value="Cyclophilin-like_dom_sf"/>
</dbReference>
<dbReference type="InterPro" id="IPR011054">
    <property type="entry name" value="Rudment_hybrid_motif"/>
</dbReference>
<evidence type="ECO:0000259" key="9">
    <source>
        <dbReference type="PROSITE" id="PS50975"/>
    </source>
</evidence>
<dbReference type="SMART" id="SM00796">
    <property type="entry name" value="AHS1"/>
    <property type="match status" value="1"/>
</dbReference>
<dbReference type="PROSITE" id="PS50979">
    <property type="entry name" value="BC"/>
    <property type="match status" value="1"/>
</dbReference>
<dbReference type="SUPFAM" id="SSF51230">
    <property type="entry name" value="Single hybrid motif"/>
    <property type="match status" value="1"/>
</dbReference>
<evidence type="ECO:0000313" key="12">
    <source>
        <dbReference type="Proteomes" id="UP000766486"/>
    </source>
</evidence>
<dbReference type="PANTHER" id="PTHR18866">
    <property type="entry name" value="CARBOXYLASE:PYRUVATE/ACETYL-COA/PROPIONYL-COA CARBOXYLASE"/>
    <property type="match status" value="1"/>
</dbReference>
<dbReference type="SUPFAM" id="SSF160467">
    <property type="entry name" value="PH0987 N-terminal domain-like"/>
    <property type="match status" value="1"/>
</dbReference>
<dbReference type="InterPro" id="IPR003833">
    <property type="entry name" value="CT_C_D"/>
</dbReference>
<evidence type="ECO:0000256" key="1">
    <source>
        <dbReference type="ARBA" id="ARBA00001953"/>
    </source>
</evidence>
<dbReference type="InterPro" id="IPR011761">
    <property type="entry name" value="ATP-grasp"/>
</dbReference>
<evidence type="ECO:0000259" key="10">
    <source>
        <dbReference type="PROSITE" id="PS50979"/>
    </source>
</evidence>
<keyword evidence="4" id="KW-0378">Hydrolase</keyword>
<feature type="domain" description="Biotin carboxylation" evidence="10">
    <location>
        <begin position="9"/>
        <end position="464"/>
    </location>
</feature>
<dbReference type="InterPro" id="IPR000089">
    <property type="entry name" value="Biotin_lipoyl"/>
</dbReference>
<feature type="domain" description="Lipoyl-binding" evidence="8">
    <location>
        <begin position="1157"/>
        <end position="1240"/>
    </location>
</feature>
<evidence type="ECO:0000256" key="7">
    <source>
        <dbReference type="PROSITE-ProRule" id="PRU00409"/>
    </source>
</evidence>